<dbReference type="PRINTS" id="PR00455">
    <property type="entry name" value="HTHTETR"/>
</dbReference>
<dbReference type="AlphaFoldDB" id="A0A849C714"/>
<dbReference type="RefSeq" id="WP_067520118.1">
    <property type="nucleotide sequence ID" value="NZ_JABELX010000001.1"/>
</dbReference>
<dbReference type="PANTHER" id="PTHR30055">
    <property type="entry name" value="HTH-TYPE TRANSCRIPTIONAL REGULATOR RUTR"/>
    <property type="match status" value="1"/>
</dbReference>
<evidence type="ECO:0000313" key="6">
    <source>
        <dbReference type="EMBL" id="NNH68771.1"/>
    </source>
</evidence>
<sequence>MTENQARRRYDSLRRTTQALETRAEIARAARRLFVAQGWAGTTVRDVAREAGVSAPTIYATYQNKAGLTQALVDAADLSAEPARMLAELEDPQAAPERQLAAMAAFDRRLYERAGDIIALIREAARTEPELAAIYTDGRRAADRTRIQVFSSWPDGTLRPGLDLDSAVDIYAALCNIDIYATFVDERGWHPDRVEHWWGEVLPRELLDPDR</sequence>
<comment type="caution">
    <text evidence="6">The sequence shown here is derived from an EMBL/GenBank/DDBJ whole genome shotgun (WGS) entry which is preliminary data.</text>
</comment>
<keyword evidence="3" id="KW-0804">Transcription</keyword>
<evidence type="ECO:0000259" key="5">
    <source>
        <dbReference type="PROSITE" id="PS50977"/>
    </source>
</evidence>
<evidence type="ECO:0000256" key="3">
    <source>
        <dbReference type="ARBA" id="ARBA00023163"/>
    </source>
</evidence>
<organism evidence="6 7">
    <name type="scientific">Nocardia uniformis</name>
    <dbReference type="NCBI Taxonomy" id="53432"/>
    <lineage>
        <taxon>Bacteria</taxon>
        <taxon>Bacillati</taxon>
        <taxon>Actinomycetota</taxon>
        <taxon>Actinomycetes</taxon>
        <taxon>Mycobacteriales</taxon>
        <taxon>Nocardiaceae</taxon>
        <taxon>Nocardia</taxon>
    </lineage>
</organism>
<gene>
    <name evidence="6" type="ORF">HLB23_02585</name>
</gene>
<name>A0A849C714_9NOCA</name>
<dbReference type="Gene3D" id="1.10.357.10">
    <property type="entry name" value="Tetracycline Repressor, domain 2"/>
    <property type="match status" value="1"/>
</dbReference>
<evidence type="ECO:0000313" key="7">
    <source>
        <dbReference type="Proteomes" id="UP000586827"/>
    </source>
</evidence>
<feature type="domain" description="HTH tetR-type" evidence="5">
    <location>
        <begin position="20"/>
        <end position="80"/>
    </location>
</feature>
<dbReference type="PROSITE" id="PS50977">
    <property type="entry name" value="HTH_TETR_2"/>
    <property type="match status" value="1"/>
</dbReference>
<dbReference type="GO" id="GO:0003700">
    <property type="term" value="F:DNA-binding transcription factor activity"/>
    <property type="evidence" value="ECO:0007669"/>
    <property type="project" value="TreeGrafter"/>
</dbReference>
<dbReference type="SUPFAM" id="SSF46689">
    <property type="entry name" value="Homeodomain-like"/>
    <property type="match status" value="1"/>
</dbReference>
<protein>
    <submittedName>
        <fullName evidence="6">TetR/AcrR family transcriptional regulator</fullName>
    </submittedName>
</protein>
<keyword evidence="1" id="KW-0805">Transcription regulation</keyword>
<dbReference type="InterPro" id="IPR001647">
    <property type="entry name" value="HTH_TetR"/>
</dbReference>
<accession>A0A849C714</accession>
<dbReference type="InterPro" id="IPR050109">
    <property type="entry name" value="HTH-type_TetR-like_transc_reg"/>
</dbReference>
<dbReference type="Proteomes" id="UP000586827">
    <property type="component" value="Unassembled WGS sequence"/>
</dbReference>
<dbReference type="EMBL" id="JABELX010000001">
    <property type="protein sequence ID" value="NNH68771.1"/>
    <property type="molecule type" value="Genomic_DNA"/>
</dbReference>
<evidence type="ECO:0000256" key="2">
    <source>
        <dbReference type="ARBA" id="ARBA00023125"/>
    </source>
</evidence>
<proteinExistence type="predicted"/>
<keyword evidence="7" id="KW-1185">Reference proteome</keyword>
<feature type="DNA-binding region" description="H-T-H motif" evidence="4">
    <location>
        <begin position="43"/>
        <end position="62"/>
    </location>
</feature>
<evidence type="ECO:0000256" key="4">
    <source>
        <dbReference type="PROSITE-ProRule" id="PRU00335"/>
    </source>
</evidence>
<dbReference type="Pfam" id="PF00440">
    <property type="entry name" value="TetR_N"/>
    <property type="match status" value="1"/>
</dbReference>
<evidence type="ECO:0000256" key="1">
    <source>
        <dbReference type="ARBA" id="ARBA00023015"/>
    </source>
</evidence>
<dbReference type="InterPro" id="IPR009057">
    <property type="entry name" value="Homeodomain-like_sf"/>
</dbReference>
<reference evidence="6 7" key="1">
    <citation type="submission" date="2020-05" db="EMBL/GenBank/DDBJ databases">
        <title>MicrobeNet Type strains.</title>
        <authorList>
            <person name="Nicholson A.C."/>
        </authorList>
    </citation>
    <scope>NUCLEOTIDE SEQUENCE [LARGE SCALE GENOMIC DNA]</scope>
    <source>
        <strain evidence="6 7">JCM 3224</strain>
    </source>
</reference>
<dbReference type="PANTHER" id="PTHR30055:SF234">
    <property type="entry name" value="HTH-TYPE TRANSCRIPTIONAL REGULATOR BETI"/>
    <property type="match status" value="1"/>
</dbReference>
<keyword evidence="2 4" id="KW-0238">DNA-binding</keyword>
<dbReference type="GO" id="GO:0000976">
    <property type="term" value="F:transcription cis-regulatory region binding"/>
    <property type="evidence" value="ECO:0007669"/>
    <property type="project" value="TreeGrafter"/>
</dbReference>